<evidence type="ECO:0000313" key="4">
    <source>
        <dbReference type="Proteomes" id="UP001195903"/>
    </source>
</evidence>
<dbReference type="Proteomes" id="UP001195903">
    <property type="component" value="Unassembled WGS sequence"/>
</dbReference>
<dbReference type="RefSeq" id="WP_214507544.1">
    <property type="nucleotide sequence ID" value="NZ_JAHEPS010000004.1"/>
</dbReference>
<evidence type="ECO:0000259" key="2">
    <source>
        <dbReference type="Pfam" id="PF13439"/>
    </source>
</evidence>
<feature type="domain" description="Glycosyltransferase subfamily 4-like N-terminal" evidence="2">
    <location>
        <begin position="19"/>
        <end position="216"/>
    </location>
</feature>
<evidence type="ECO:0000313" key="3">
    <source>
        <dbReference type="EMBL" id="MBT1445351.1"/>
    </source>
</evidence>
<feature type="domain" description="Glycosyl transferase family 1" evidence="1">
    <location>
        <begin position="236"/>
        <end position="379"/>
    </location>
</feature>
<name>A0ABS5V6S9_9GAMM</name>
<dbReference type="CDD" id="cd03823">
    <property type="entry name" value="GT4_ExpE7-like"/>
    <property type="match status" value="1"/>
</dbReference>
<dbReference type="EMBL" id="JAHEPS010000004">
    <property type="protein sequence ID" value="MBT1445351.1"/>
    <property type="molecule type" value="Genomic_DNA"/>
</dbReference>
<dbReference type="SUPFAM" id="SSF53756">
    <property type="entry name" value="UDP-Glycosyltransferase/glycogen phosphorylase"/>
    <property type="match status" value="1"/>
</dbReference>
<dbReference type="InterPro" id="IPR028098">
    <property type="entry name" value="Glyco_trans_4-like_N"/>
</dbReference>
<evidence type="ECO:0000259" key="1">
    <source>
        <dbReference type="Pfam" id="PF00534"/>
    </source>
</evidence>
<accession>A0ABS5V6S9</accession>
<dbReference type="Pfam" id="PF13439">
    <property type="entry name" value="Glyco_transf_4"/>
    <property type="match status" value="1"/>
</dbReference>
<dbReference type="InterPro" id="IPR050194">
    <property type="entry name" value="Glycosyltransferase_grp1"/>
</dbReference>
<dbReference type="Gene3D" id="3.40.50.2000">
    <property type="entry name" value="Glycogen Phosphorylase B"/>
    <property type="match status" value="2"/>
</dbReference>
<dbReference type="Pfam" id="PF00534">
    <property type="entry name" value="Glycos_transf_1"/>
    <property type="match status" value="1"/>
</dbReference>
<dbReference type="InterPro" id="IPR001296">
    <property type="entry name" value="Glyco_trans_1"/>
</dbReference>
<keyword evidence="4" id="KW-1185">Reference proteome</keyword>
<sequence length="410" mass="46978">MKKQKILIIAHGHPDHSKGGAEVAAYNLFKEYQNQGIDTLFLARTDKPSHGGSAFSTINSDREILFHTYMSDFFLFQSGHKKHIWQDFRALLKRYQPTVVHFHHYIHMGLELIREVKNTLPDCKIVLTLHEYLAICANNGQMVKPGKQMKLCYKSSPAECARCFPERSPADFFLREQYIKSIFELVDIFISPSYFLIDRYKAWGIPESKMVMIENGQPEVETPAPRPLAEGEVRGRFAFFGQINPFKGVDVLLEAFNLLPEDIKQQVHLDIHGANLEIQTPEFQEKINKLLDDLGDLVTMHGSYESHEIGRLMEATDWMIIPSVWWENSPIVIQEAFNHGRPIICSDIGGMAEKIIDSETGIHFRARHAMDLAKKIENSINGCIFDSLCQKIQKPLTIRKCRELHDEAIA</sequence>
<comment type="caution">
    <text evidence="3">The sequence shown here is derived from an EMBL/GenBank/DDBJ whole genome shotgun (WGS) entry which is preliminary data.</text>
</comment>
<proteinExistence type="predicted"/>
<dbReference type="PANTHER" id="PTHR45947">
    <property type="entry name" value="SULFOQUINOVOSYL TRANSFERASE SQD2"/>
    <property type="match status" value="1"/>
</dbReference>
<organism evidence="3 4">
    <name type="scientific">Shewanella jiangmenensis</name>
    <dbReference type="NCBI Taxonomy" id="2837387"/>
    <lineage>
        <taxon>Bacteria</taxon>
        <taxon>Pseudomonadati</taxon>
        <taxon>Pseudomonadota</taxon>
        <taxon>Gammaproteobacteria</taxon>
        <taxon>Alteromonadales</taxon>
        <taxon>Shewanellaceae</taxon>
        <taxon>Shewanella</taxon>
    </lineage>
</organism>
<dbReference type="PANTHER" id="PTHR45947:SF13">
    <property type="entry name" value="TRANSFERASE"/>
    <property type="match status" value="1"/>
</dbReference>
<gene>
    <name evidence="3" type="ORF">KJI95_12545</name>
</gene>
<protein>
    <submittedName>
        <fullName evidence="3">Glycosyltransferase family 4 protein</fullName>
    </submittedName>
</protein>
<reference evidence="3 4" key="1">
    <citation type="submission" date="2021-05" db="EMBL/GenBank/DDBJ databases">
        <title>Shewanella sp. JM162201.</title>
        <authorList>
            <person name="Xu S."/>
            <person name="Li A."/>
        </authorList>
    </citation>
    <scope>NUCLEOTIDE SEQUENCE [LARGE SCALE GENOMIC DNA]</scope>
    <source>
        <strain evidence="3 4">JM162201</strain>
    </source>
</reference>